<organism evidence="1 2">
    <name type="scientific">Lentinus tigrinus ALCF2SS1-6</name>
    <dbReference type="NCBI Taxonomy" id="1328759"/>
    <lineage>
        <taxon>Eukaryota</taxon>
        <taxon>Fungi</taxon>
        <taxon>Dikarya</taxon>
        <taxon>Basidiomycota</taxon>
        <taxon>Agaricomycotina</taxon>
        <taxon>Agaricomycetes</taxon>
        <taxon>Polyporales</taxon>
        <taxon>Polyporaceae</taxon>
        <taxon>Lentinus</taxon>
    </lineage>
</organism>
<dbReference type="EMBL" id="ML122324">
    <property type="protein sequence ID" value="RPD53320.1"/>
    <property type="molecule type" value="Genomic_DNA"/>
</dbReference>
<name>A0A5C2RQ87_9APHY</name>
<evidence type="ECO:0000313" key="2">
    <source>
        <dbReference type="Proteomes" id="UP000313359"/>
    </source>
</evidence>
<dbReference type="AlphaFoldDB" id="A0A5C2RQ87"/>
<protein>
    <submittedName>
        <fullName evidence="1">Uncharacterized protein</fullName>
    </submittedName>
</protein>
<gene>
    <name evidence="1" type="ORF">L227DRAFT_581431</name>
</gene>
<proteinExistence type="predicted"/>
<evidence type="ECO:0000313" key="1">
    <source>
        <dbReference type="EMBL" id="RPD53320.1"/>
    </source>
</evidence>
<dbReference type="Proteomes" id="UP000313359">
    <property type="component" value="Unassembled WGS sequence"/>
</dbReference>
<keyword evidence="2" id="KW-1185">Reference proteome</keyword>
<reference evidence="1" key="1">
    <citation type="journal article" date="2018" name="Genome Biol. Evol.">
        <title>Genomics and development of Lentinus tigrinus, a white-rot wood-decaying mushroom with dimorphic fruiting bodies.</title>
        <authorList>
            <person name="Wu B."/>
            <person name="Xu Z."/>
            <person name="Knudson A."/>
            <person name="Carlson A."/>
            <person name="Chen N."/>
            <person name="Kovaka S."/>
            <person name="LaButti K."/>
            <person name="Lipzen A."/>
            <person name="Pennachio C."/>
            <person name="Riley R."/>
            <person name="Schakwitz W."/>
            <person name="Umezawa K."/>
            <person name="Ohm R.A."/>
            <person name="Grigoriev I.V."/>
            <person name="Nagy L.G."/>
            <person name="Gibbons J."/>
            <person name="Hibbett D."/>
        </authorList>
    </citation>
    <scope>NUCLEOTIDE SEQUENCE [LARGE SCALE GENOMIC DNA]</scope>
    <source>
        <strain evidence="1">ALCF2SS1-6</strain>
    </source>
</reference>
<accession>A0A5C2RQ87</accession>
<sequence length="212" mass="23326">MSDVYDYLCHGFLSSPSIRSVSCSLRVVSLDQEMREVSGDWWAPNLPPPTSVSNRLLSSFVCPLSSRDFPGVLVLELDAQRARGHVNDLLVQRLGPNVPYAGRQAGAEAEGEGIVASQRSKKLLYEHARSPKHAVFSAGLKMTGGGLKPLTLADAPPFLSFRPSATCTVRHHQHEDEGDRRVEYVCIPFKPRLAEWCEGEDYARLGGYLDCG</sequence>